<organism evidence="2 3">
    <name type="scientific">Bemisia tabaci</name>
    <name type="common">Sweetpotato whitefly</name>
    <name type="synonym">Aleurodes tabaci</name>
    <dbReference type="NCBI Taxonomy" id="7038"/>
    <lineage>
        <taxon>Eukaryota</taxon>
        <taxon>Metazoa</taxon>
        <taxon>Ecdysozoa</taxon>
        <taxon>Arthropoda</taxon>
        <taxon>Hexapoda</taxon>
        <taxon>Insecta</taxon>
        <taxon>Pterygota</taxon>
        <taxon>Neoptera</taxon>
        <taxon>Paraneoptera</taxon>
        <taxon>Hemiptera</taxon>
        <taxon>Sternorrhyncha</taxon>
        <taxon>Aleyrodoidea</taxon>
        <taxon>Aleyrodidae</taxon>
        <taxon>Aleyrodinae</taxon>
        <taxon>Bemisia</taxon>
    </lineage>
</organism>
<gene>
    <name evidence="2" type="ORF">BEMITA_LOCUS4353</name>
</gene>
<dbReference type="InterPro" id="IPR026065">
    <property type="entry name" value="FAM60A"/>
</dbReference>
<evidence type="ECO:0008006" key="4">
    <source>
        <dbReference type="Google" id="ProtNLM"/>
    </source>
</evidence>
<dbReference type="GO" id="GO:0070822">
    <property type="term" value="C:Sin3-type complex"/>
    <property type="evidence" value="ECO:0007669"/>
    <property type="project" value="TreeGrafter"/>
</dbReference>
<name>A0A9P0EZ40_BEMTA</name>
<dbReference type="PANTHER" id="PTHR13422">
    <property type="entry name" value="SIN3-HDAC COMPLEX-ASSOCIATED FACTOR"/>
    <property type="match status" value="1"/>
</dbReference>
<reference evidence="2" key="1">
    <citation type="submission" date="2021-12" db="EMBL/GenBank/DDBJ databases">
        <authorList>
            <person name="King R."/>
        </authorList>
    </citation>
    <scope>NUCLEOTIDE SEQUENCE</scope>
</reference>
<dbReference type="AlphaFoldDB" id="A0A9P0EZ40"/>
<evidence type="ECO:0000313" key="2">
    <source>
        <dbReference type="EMBL" id="CAH0385095.1"/>
    </source>
</evidence>
<protein>
    <recommendedName>
        <fullName evidence="4">Protein FAM60A</fullName>
    </recommendedName>
</protein>
<dbReference type="KEGG" id="btab:109044127"/>
<proteinExistence type="predicted"/>
<feature type="compositionally biased region" description="Polar residues" evidence="1">
    <location>
        <begin position="247"/>
        <end position="280"/>
    </location>
</feature>
<dbReference type="Proteomes" id="UP001152759">
    <property type="component" value="Chromosome 2"/>
</dbReference>
<accession>A0A9P0EZ40</accession>
<dbReference type="OrthoDB" id="10023333at2759"/>
<feature type="region of interest" description="Disordered" evidence="1">
    <location>
        <begin position="128"/>
        <end position="152"/>
    </location>
</feature>
<dbReference type="Pfam" id="PF15396">
    <property type="entry name" value="FAM60A"/>
    <property type="match status" value="1"/>
</dbReference>
<feature type="region of interest" description="Disordered" evidence="1">
    <location>
        <begin position="239"/>
        <end position="280"/>
    </location>
</feature>
<dbReference type="GO" id="GO:0030336">
    <property type="term" value="P:negative regulation of cell migration"/>
    <property type="evidence" value="ECO:0007669"/>
    <property type="project" value="TreeGrafter"/>
</dbReference>
<sequence length="280" mass="30975">MFNFHKPKVYRSTQGCCICRAKSSSSRFTDSKKYEEAFEPCFELKEKRTGEVCNACVLLVKRWRNLPENSERNWKHVVDARAGPGTRTLSKVKSSKNKKKKIKEKLTNGDEVMKMEVDPSITSLGLKDLDGNDCESPSPTPSEEAYPLKHSRLNGKPSGIPVSDFIDMSVWKKVKVCCGTIFEGPCGAVMIDPRFMTPCSKRHRPSEMTPVATKVEELPVAPAVMPRPETVVDKHIAAADPGKVFNDASSDSGYDESSQGENIHSKVSGSQAHKVVQPSN</sequence>
<evidence type="ECO:0000313" key="3">
    <source>
        <dbReference type="Proteomes" id="UP001152759"/>
    </source>
</evidence>
<evidence type="ECO:0000256" key="1">
    <source>
        <dbReference type="SAM" id="MobiDB-lite"/>
    </source>
</evidence>
<keyword evidence="3" id="KW-1185">Reference proteome</keyword>
<dbReference type="EMBL" id="OU963863">
    <property type="protein sequence ID" value="CAH0385095.1"/>
    <property type="molecule type" value="Genomic_DNA"/>
</dbReference>
<dbReference type="PANTHER" id="PTHR13422:SF12">
    <property type="entry name" value="SIN3-HDAC COMPLEX-ASSOCIATED FACTOR"/>
    <property type="match status" value="1"/>
</dbReference>